<evidence type="ECO:0000313" key="1">
    <source>
        <dbReference type="EMBL" id="HII70105.1"/>
    </source>
</evidence>
<proteinExistence type="predicted"/>
<accession>A0A832T8L5</accession>
<dbReference type="GeneID" id="1476772"/>
<organism evidence="1 2">
    <name type="scientific">Methanopyrus kandleri</name>
    <dbReference type="NCBI Taxonomy" id="2320"/>
    <lineage>
        <taxon>Archaea</taxon>
        <taxon>Methanobacteriati</taxon>
        <taxon>Methanobacteriota</taxon>
        <taxon>Methanomada group</taxon>
        <taxon>Methanopyri</taxon>
        <taxon>Methanopyrales</taxon>
        <taxon>Methanopyraceae</taxon>
        <taxon>Methanopyrus</taxon>
    </lineage>
</organism>
<sequence length="81" mass="9528">MQFNRVRLEGEREELEIRIGSANVKRKLAMLIREGDLVLEERRELEPHEEVEVLAGYEEPEEGVPTERLKVLRVKRVEFVG</sequence>
<name>A0A832T8L5_9EURY</name>
<dbReference type="AlphaFoldDB" id="A0A832T8L5"/>
<gene>
    <name evidence="1" type="ORF">HA336_02585</name>
</gene>
<comment type="caution">
    <text evidence="1">The sequence shown here is derived from an EMBL/GenBank/DDBJ whole genome shotgun (WGS) entry which is preliminary data.</text>
</comment>
<dbReference type="EMBL" id="DUJS01000002">
    <property type="protein sequence ID" value="HII70105.1"/>
    <property type="molecule type" value="Genomic_DNA"/>
</dbReference>
<evidence type="ECO:0000313" key="2">
    <source>
        <dbReference type="Proteomes" id="UP000619545"/>
    </source>
</evidence>
<protein>
    <submittedName>
        <fullName evidence="1">Uncharacterized protein</fullName>
    </submittedName>
</protein>
<dbReference type="RefSeq" id="WP_011019041.1">
    <property type="nucleotide sequence ID" value="NZ_DUJS01000002.1"/>
</dbReference>
<reference evidence="1" key="1">
    <citation type="journal article" date="2020" name="bioRxiv">
        <title>A rank-normalized archaeal taxonomy based on genome phylogeny resolves widespread incomplete and uneven classifications.</title>
        <authorList>
            <person name="Rinke C."/>
            <person name="Chuvochina M."/>
            <person name="Mussig A.J."/>
            <person name="Chaumeil P.-A."/>
            <person name="Waite D.W."/>
            <person name="Whitman W.B."/>
            <person name="Parks D.H."/>
            <person name="Hugenholtz P."/>
        </authorList>
    </citation>
    <scope>NUCLEOTIDE SEQUENCE</scope>
    <source>
        <strain evidence="1">UBA8853</strain>
    </source>
</reference>
<dbReference type="Proteomes" id="UP000619545">
    <property type="component" value="Unassembled WGS sequence"/>
</dbReference>